<evidence type="ECO:0000256" key="1">
    <source>
        <dbReference type="SAM" id="Phobius"/>
    </source>
</evidence>
<feature type="transmembrane region" description="Helical" evidence="1">
    <location>
        <begin position="73"/>
        <end position="92"/>
    </location>
</feature>
<dbReference type="InterPro" id="IPR021836">
    <property type="entry name" value="DUF3429"/>
</dbReference>
<dbReference type="EMBL" id="BJYR01000002">
    <property type="protein sequence ID" value="GEN98475.1"/>
    <property type="molecule type" value="Genomic_DNA"/>
</dbReference>
<evidence type="ECO:0000313" key="2">
    <source>
        <dbReference type="EMBL" id="GEN98475.1"/>
    </source>
</evidence>
<keyword evidence="3" id="KW-1185">Reference proteome</keyword>
<accession>A0A512AFJ7</accession>
<dbReference type="AlphaFoldDB" id="A0A512AFJ7"/>
<dbReference type="Pfam" id="PF11911">
    <property type="entry name" value="DUF3429"/>
    <property type="match status" value="1"/>
</dbReference>
<proteinExistence type="predicted"/>
<keyword evidence="1" id="KW-1133">Transmembrane helix</keyword>
<feature type="transmembrane region" description="Helical" evidence="1">
    <location>
        <begin position="104"/>
        <end position="122"/>
    </location>
</feature>
<sequence length="155" mass="16270">MEGSGVKRVSEAARALGYAGLLPQVAALLAVFKGGPWAWTGLALAYAYAALIFSFLGGVWWGIGIAKPESPKWIFLAGVMPSLIALAGWFPWMLGWTWPGPELIALGACIALSPLVDLAIGLRPEGWMALRRNLSIGLGGLSIVIGLLAERASGI</sequence>
<gene>
    <name evidence="2" type="ORF">NSE01_03080</name>
</gene>
<protein>
    <recommendedName>
        <fullName evidence="4">DUF3429 domain-containing protein</fullName>
    </recommendedName>
</protein>
<keyword evidence="1" id="KW-0472">Membrane</keyword>
<organism evidence="2 3">
    <name type="scientific">Novosphingobium sediminis</name>
    <dbReference type="NCBI Taxonomy" id="707214"/>
    <lineage>
        <taxon>Bacteria</taxon>
        <taxon>Pseudomonadati</taxon>
        <taxon>Pseudomonadota</taxon>
        <taxon>Alphaproteobacteria</taxon>
        <taxon>Sphingomonadales</taxon>
        <taxon>Sphingomonadaceae</taxon>
        <taxon>Novosphingobium</taxon>
    </lineage>
</organism>
<evidence type="ECO:0008006" key="4">
    <source>
        <dbReference type="Google" id="ProtNLM"/>
    </source>
</evidence>
<name>A0A512AFJ7_9SPHN</name>
<reference evidence="2 3" key="1">
    <citation type="submission" date="2019-07" db="EMBL/GenBank/DDBJ databases">
        <title>Whole genome shotgun sequence of Novosphingobium sediminis NBRC 106119.</title>
        <authorList>
            <person name="Hosoyama A."/>
            <person name="Uohara A."/>
            <person name="Ohji S."/>
            <person name="Ichikawa N."/>
        </authorList>
    </citation>
    <scope>NUCLEOTIDE SEQUENCE [LARGE SCALE GENOMIC DNA]</scope>
    <source>
        <strain evidence="2 3">NBRC 106119</strain>
    </source>
</reference>
<evidence type="ECO:0000313" key="3">
    <source>
        <dbReference type="Proteomes" id="UP000321464"/>
    </source>
</evidence>
<comment type="caution">
    <text evidence="2">The sequence shown here is derived from an EMBL/GenBank/DDBJ whole genome shotgun (WGS) entry which is preliminary data.</text>
</comment>
<keyword evidence="1" id="KW-0812">Transmembrane</keyword>
<feature type="transmembrane region" description="Helical" evidence="1">
    <location>
        <begin position="38"/>
        <end position="61"/>
    </location>
</feature>
<dbReference type="Proteomes" id="UP000321464">
    <property type="component" value="Unassembled WGS sequence"/>
</dbReference>
<feature type="transmembrane region" description="Helical" evidence="1">
    <location>
        <begin position="12"/>
        <end position="32"/>
    </location>
</feature>